<dbReference type="PANTHER" id="PTHR12892:SF11">
    <property type="entry name" value="POST-GPI ATTACHMENT TO PROTEINS FACTOR 2"/>
    <property type="match status" value="1"/>
</dbReference>
<accession>A0ABN9S821</accession>
<dbReference type="Pfam" id="PF10277">
    <property type="entry name" value="Frag1"/>
    <property type="match status" value="1"/>
</dbReference>
<feature type="domain" description="CWH43-like N-terminal" evidence="9">
    <location>
        <begin position="2"/>
        <end position="128"/>
    </location>
</feature>
<dbReference type="Proteomes" id="UP001189429">
    <property type="component" value="Unassembled WGS sequence"/>
</dbReference>
<evidence type="ECO:0000259" key="9">
    <source>
        <dbReference type="Pfam" id="PF10277"/>
    </source>
</evidence>
<keyword evidence="6" id="KW-0333">Golgi apparatus</keyword>
<feature type="transmembrane region" description="Helical" evidence="8">
    <location>
        <begin position="107"/>
        <end position="127"/>
    </location>
</feature>
<comment type="similarity">
    <text evidence="2">Belongs to the PGAP2 family.</text>
</comment>
<dbReference type="EMBL" id="CAUYUJ010009093">
    <property type="protein sequence ID" value="CAK0825826.1"/>
    <property type="molecule type" value="Genomic_DNA"/>
</dbReference>
<evidence type="ECO:0000256" key="4">
    <source>
        <dbReference type="ARBA" id="ARBA00022692"/>
    </source>
</evidence>
<evidence type="ECO:0000256" key="8">
    <source>
        <dbReference type="SAM" id="Phobius"/>
    </source>
</evidence>
<dbReference type="PANTHER" id="PTHR12892">
    <property type="entry name" value="FGF RECEPTOR ACTIVATING PROTEIN 1"/>
    <property type="match status" value="1"/>
</dbReference>
<evidence type="ECO:0000256" key="2">
    <source>
        <dbReference type="ARBA" id="ARBA00007414"/>
    </source>
</evidence>
<keyword evidence="5 8" id="KW-1133">Transmembrane helix</keyword>
<evidence type="ECO:0000313" key="10">
    <source>
        <dbReference type="EMBL" id="CAK0825826.1"/>
    </source>
</evidence>
<reference evidence="10" key="1">
    <citation type="submission" date="2023-10" db="EMBL/GenBank/DDBJ databases">
        <authorList>
            <person name="Chen Y."/>
            <person name="Shah S."/>
            <person name="Dougan E. K."/>
            <person name="Thang M."/>
            <person name="Chan C."/>
        </authorList>
    </citation>
    <scope>NUCLEOTIDE SEQUENCE [LARGE SCALE GENOMIC DNA]</scope>
</reference>
<evidence type="ECO:0000256" key="6">
    <source>
        <dbReference type="ARBA" id="ARBA00023034"/>
    </source>
</evidence>
<comment type="subcellular location">
    <subcellularLocation>
        <location evidence="1">Golgi apparatus membrane</location>
        <topology evidence="1">Multi-pass membrane protein</topology>
    </subcellularLocation>
</comment>
<dbReference type="InterPro" id="IPR019402">
    <property type="entry name" value="CWH43_N"/>
</dbReference>
<evidence type="ECO:0000256" key="1">
    <source>
        <dbReference type="ARBA" id="ARBA00004653"/>
    </source>
</evidence>
<organism evidence="10 11">
    <name type="scientific">Prorocentrum cordatum</name>
    <dbReference type="NCBI Taxonomy" id="2364126"/>
    <lineage>
        <taxon>Eukaryota</taxon>
        <taxon>Sar</taxon>
        <taxon>Alveolata</taxon>
        <taxon>Dinophyceae</taxon>
        <taxon>Prorocentrales</taxon>
        <taxon>Prorocentraceae</taxon>
        <taxon>Prorocentrum</taxon>
    </lineage>
</organism>
<dbReference type="InterPro" id="IPR039545">
    <property type="entry name" value="PGAP2"/>
</dbReference>
<gene>
    <name evidence="10" type="ORF">PCOR1329_LOCUS25855</name>
</gene>
<keyword evidence="4 8" id="KW-0812">Transmembrane</keyword>
<sequence length="135" mass="15297">MTLVISVVWNYRAVTSVHCGRKAQEFLPSISACIGDFSTQRWTWRSAMTLYVWQRLLTAPLYYRLLGEAAGFGPLNTARCAVFFTEQLCLMMLTTVSSSENLVMHQLYLASFALCTVVGMCMTYALCGRWLRRAT</sequence>
<keyword evidence="11" id="KW-1185">Reference proteome</keyword>
<proteinExistence type="inferred from homology"/>
<evidence type="ECO:0000313" key="11">
    <source>
        <dbReference type="Proteomes" id="UP001189429"/>
    </source>
</evidence>
<keyword evidence="3" id="KW-0337">GPI-anchor biosynthesis</keyword>
<keyword evidence="7 8" id="KW-0472">Membrane</keyword>
<evidence type="ECO:0000256" key="3">
    <source>
        <dbReference type="ARBA" id="ARBA00022502"/>
    </source>
</evidence>
<evidence type="ECO:0000256" key="5">
    <source>
        <dbReference type="ARBA" id="ARBA00022989"/>
    </source>
</evidence>
<feature type="non-terminal residue" evidence="10">
    <location>
        <position position="135"/>
    </location>
</feature>
<evidence type="ECO:0000256" key="7">
    <source>
        <dbReference type="ARBA" id="ARBA00023136"/>
    </source>
</evidence>
<name>A0ABN9S821_9DINO</name>
<protein>
    <recommendedName>
        <fullName evidence="9">CWH43-like N-terminal domain-containing protein</fullName>
    </recommendedName>
</protein>
<comment type="caution">
    <text evidence="10">The sequence shown here is derived from an EMBL/GenBank/DDBJ whole genome shotgun (WGS) entry which is preliminary data.</text>
</comment>